<dbReference type="Proteomes" id="UP001497525">
    <property type="component" value="Unassembled WGS sequence"/>
</dbReference>
<name>A0AAV2THF7_CALDB</name>
<dbReference type="AlphaFoldDB" id="A0AAV2THF7"/>
<evidence type="ECO:0000313" key="2">
    <source>
        <dbReference type="Proteomes" id="UP001497525"/>
    </source>
</evidence>
<organism evidence="1 2">
    <name type="scientific">Calicophoron daubneyi</name>
    <name type="common">Rumen fluke</name>
    <name type="synonym">Paramphistomum daubneyi</name>
    <dbReference type="NCBI Taxonomy" id="300641"/>
    <lineage>
        <taxon>Eukaryota</taxon>
        <taxon>Metazoa</taxon>
        <taxon>Spiralia</taxon>
        <taxon>Lophotrochozoa</taxon>
        <taxon>Platyhelminthes</taxon>
        <taxon>Trematoda</taxon>
        <taxon>Digenea</taxon>
        <taxon>Plagiorchiida</taxon>
        <taxon>Pronocephalata</taxon>
        <taxon>Paramphistomoidea</taxon>
        <taxon>Paramphistomidae</taxon>
        <taxon>Calicophoron</taxon>
    </lineage>
</organism>
<dbReference type="EMBL" id="CAXLJL010000267">
    <property type="protein sequence ID" value="CAL5135554.1"/>
    <property type="molecule type" value="Genomic_DNA"/>
</dbReference>
<sequence length="142" mass="15623">MDDVFEESDSSGINEIVVGARDWSKRVEAAKLLGERDGICDGREIQSQQHFEAGVINGFKLVAKAATIRGRLLVHAQLSQPGTASHLNGLIKNLQESEKEIVVTYLKGNQALDSEEFHRITQHLESLINSARSVLNDKSEGL</sequence>
<accession>A0AAV2THF7</accession>
<protein>
    <submittedName>
        <fullName evidence="1">Uncharacterized protein</fullName>
    </submittedName>
</protein>
<gene>
    <name evidence="1" type="ORF">CDAUBV1_LOCUS9690</name>
</gene>
<comment type="caution">
    <text evidence="1">The sequence shown here is derived from an EMBL/GenBank/DDBJ whole genome shotgun (WGS) entry which is preliminary data.</text>
</comment>
<reference evidence="1" key="1">
    <citation type="submission" date="2024-06" db="EMBL/GenBank/DDBJ databases">
        <authorList>
            <person name="Liu X."/>
            <person name="Lenzi L."/>
            <person name="Haldenby T S."/>
            <person name="Uol C."/>
        </authorList>
    </citation>
    <scope>NUCLEOTIDE SEQUENCE</scope>
</reference>
<evidence type="ECO:0000313" key="1">
    <source>
        <dbReference type="EMBL" id="CAL5135554.1"/>
    </source>
</evidence>
<proteinExistence type="predicted"/>